<keyword evidence="3" id="KW-1185">Reference proteome</keyword>
<dbReference type="Gene3D" id="1.10.3290.10">
    <property type="entry name" value="Fido-like domain"/>
    <property type="match status" value="1"/>
</dbReference>
<feature type="domain" description="Fido" evidence="1">
    <location>
        <begin position="99"/>
        <end position="229"/>
    </location>
</feature>
<dbReference type="InterPro" id="IPR036597">
    <property type="entry name" value="Fido-like_dom_sf"/>
</dbReference>
<evidence type="ECO:0000259" key="1">
    <source>
        <dbReference type="PROSITE" id="PS51459"/>
    </source>
</evidence>
<dbReference type="Proteomes" id="UP001501495">
    <property type="component" value="Unassembled WGS sequence"/>
</dbReference>
<organism evidence="2 3">
    <name type="scientific">Nocardioides fonticola</name>
    <dbReference type="NCBI Taxonomy" id="450363"/>
    <lineage>
        <taxon>Bacteria</taxon>
        <taxon>Bacillati</taxon>
        <taxon>Actinomycetota</taxon>
        <taxon>Actinomycetes</taxon>
        <taxon>Propionibacteriales</taxon>
        <taxon>Nocardioidaceae</taxon>
        <taxon>Nocardioides</taxon>
    </lineage>
</organism>
<dbReference type="PROSITE" id="PS51459">
    <property type="entry name" value="FIDO"/>
    <property type="match status" value="1"/>
</dbReference>
<name>A0ABP7XNE9_9ACTN</name>
<dbReference type="EMBL" id="BAAAZH010000020">
    <property type="protein sequence ID" value="GAA4122242.1"/>
    <property type="molecule type" value="Genomic_DNA"/>
</dbReference>
<accession>A0ABP7XNE9</accession>
<sequence length="245" mass="25651">MRRVSDDPLSWLLQLEGVPSAFAAARDGIDAVLRDRGLRRTSPETTAESLLRGAHASAVLEGSGSTLAQVREGEADAVAADAVRLSTELLGLAPLLGRAPLQAFARLHAVAAAGTLPAEELGRPRSADAATRLRDLAGLLTRPTAVPAMMVAAVVHAELMIVAPFPSHNGVIARAAERLVLVQRGVDEKSLTVPEAGHLALRAQYESNLRGFREGGDAGVHSWLLYAAEAFAAGAEASPLRRDAV</sequence>
<gene>
    <name evidence="2" type="ORF">GCM10022215_27910</name>
</gene>
<proteinExistence type="predicted"/>
<comment type="caution">
    <text evidence="2">The sequence shown here is derived from an EMBL/GenBank/DDBJ whole genome shotgun (WGS) entry which is preliminary data.</text>
</comment>
<protein>
    <submittedName>
        <fullName evidence="2">Oxidoreductase</fullName>
    </submittedName>
</protein>
<evidence type="ECO:0000313" key="3">
    <source>
        <dbReference type="Proteomes" id="UP001501495"/>
    </source>
</evidence>
<dbReference type="InterPro" id="IPR003812">
    <property type="entry name" value="Fido"/>
</dbReference>
<reference evidence="3" key="1">
    <citation type="journal article" date="2019" name="Int. J. Syst. Evol. Microbiol.">
        <title>The Global Catalogue of Microorganisms (GCM) 10K type strain sequencing project: providing services to taxonomists for standard genome sequencing and annotation.</title>
        <authorList>
            <consortium name="The Broad Institute Genomics Platform"/>
            <consortium name="The Broad Institute Genome Sequencing Center for Infectious Disease"/>
            <person name="Wu L."/>
            <person name="Ma J."/>
        </authorList>
    </citation>
    <scope>NUCLEOTIDE SEQUENCE [LARGE SCALE GENOMIC DNA]</scope>
    <source>
        <strain evidence="3">JCM 16703</strain>
    </source>
</reference>
<evidence type="ECO:0000313" key="2">
    <source>
        <dbReference type="EMBL" id="GAA4122242.1"/>
    </source>
</evidence>